<reference evidence="2" key="1">
    <citation type="submission" date="2019-08" db="EMBL/GenBank/DDBJ databases">
        <authorList>
            <person name="Kucharzyk K."/>
            <person name="Murdoch R.W."/>
            <person name="Higgins S."/>
            <person name="Loffler F."/>
        </authorList>
    </citation>
    <scope>NUCLEOTIDE SEQUENCE</scope>
</reference>
<dbReference type="AlphaFoldDB" id="A0A644Z6E7"/>
<organism evidence="2">
    <name type="scientific">bioreactor metagenome</name>
    <dbReference type="NCBI Taxonomy" id="1076179"/>
    <lineage>
        <taxon>unclassified sequences</taxon>
        <taxon>metagenomes</taxon>
        <taxon>ecological metagenomes</taxon>
    </lineage>
</organism>
<accession>A0A644Z6E7</accession>
<sequence>MLGENAGGVIGSNADGAEGDDPLAPVQLAQPRPELPQGNVHGSRNGVDHQLHSLSNIQQHGVVPGLLHRVPGGEGQPAAQHVFSGKGRHIHRVLGGGIGRRIGQFQAFQLRNASAQADHRGEGVDALIDSVPAHNLRAENLLAVHGKQQLEGQGQGAGIVARVGVLHDGNGLVVLSPDQPPLLKGFFILSGGGRRQLEHLRHRRALRAAVNRRAPGDVVGGDAALPIGRTGKRNHGGGLVYKILHLNHVAHGVNVLVRGAQQAVHHNAAPGAHFQPRIPGQLTVGPGADGQNHQARLHAAAAVQGHLYSVALLGEGSHAVTQQQAHALLLQMLMEQLGHLKIQRGHHLRQRLNEGDRKPCVTKVFRHLQADEAAAHHHCALYPPAGHRRLDAVGVGHGPQGHDLF</sequence>
<gene>
    <name evidence="2" type="ORF">SDC9_82996</name>
</gene>
<dbReference type="EMBL" id="VSSQ01007595">
    <property type="protein sequence ID" value="MPM36400.1"/>
    <property type="molecule type" value="Genomic_DNA"/>
</dbReference>
<protein>
    <submittedName>
        <fullName evidence="2">Uncharacterized protein</fullName>
    </submittedName>
</protein>
<comment type="caution">
    <text evidence="2">The sequence shown here is derived from an EMBL/GenBank/DDBJ whole genome shotgun (WGS) entry which is preliminary data.</text>
</comment>
<feature type="compositionally biased region" description="Gly residues" evidence="1">
    <location>
        <begin position="1"/>
        <end position="10"/>
    </location>
</feature>
<evidence type="ECO:0000256" key="1">
    <source>
        <dbReference type="SAM" id="MobiDB-lite"/>
    </source>
</evidence>
<feature type="region of interest" description="Disordered" evidence="1">
    <location>
        <begin position="1"/>
        <end position="43"/>
    </location>
</feature>
<name>A0A644Z6E7_9ZZZZ</name>
<evidence type="ECO:0000313" key="2">
    <source>
        <dbReference type="EMBL" id="MPM36400.1"/>
    </source>
</evidence>
<proteinExistence type="predicted"/>